<name>A0AA42SQ78_ACIJO</name>
<gene>
    <name evidence="1" type="ORF">N5C10_14685</name>
</gene>
<evidence type="ECO:0000313" key="1">
    <source>
        <dbReference type="EMBL" id="MDH0970428.1"/>
    </source>
</evidence>
<reference evidence="1" key="1">
    <citation type="submission" date="2022-09" db="EMBL/GenBank/DDBJ databases">
        <title>Intensive care unit water sources are persistently colonized with multi-drug resistant bacteria and are the site of extensive horizontal gene transfer of antibiotic resistance genes.</title>
        <authorList>
            <person name="Diorio-Toth L."/>
        </authorList>
    </citation>
    <scope>NUCLEOTIDE SEQUENCE</scope>
    <source>
        <strain evidence="1">GD03920</strain>
    </source>
</reference>
<protein>
    <submittedName>
        <fullName evidence="1">Bacteriophage abortive infection AbiH family protein</fullName>
    </submittedName>
</protein>
<dbReference type="RefSeq" id="WP_279670789.1">
    <property type="nucleotide sequence ID" value="NZ_JAOCBE010000001.1"/>
</dbReference>
<sequence length="470" mass="55754">MRFFVFWGFIKMNILIVGNGFDLSHYLPTKYDHFMVAMEAIENWDVLKGDMNFDDLFGALYEKESYFFDKTKVIYKTENINLAVEQVEELQKKLKENVWYHYFSDHVKEVKTWIDFEVKIENALNTVNKFLNQVESSFEEFGDCNFPIHLIQNGEQKKVAEQYYLSLLECNHLMNLRLLAKNSNYGQHVDFWTDEKFAEIGSLWFISQEKPEYGFSKDMYLNFLVNQLDDFIFIFNLYLELIVSKLIENCSLSINLEARLVPDKIYSFNYTNTYQRIHKEVIVEYLHGSYGQDQNIVLGISDLNDDSLKKLKAYGFTKYHQKLFKDTDYLFLDEYKNNILENEDDILALKDELKGENRSNYRDDLNRRIRAKQNEGKLNLEITIWGHSLDISDKDYILDLFGLNDDIDRNVRVTVYYFNKTAKFSLLNNLLAILGKDKVEQWMKNKWLCFKPNPEIKFLAQESPDVDQAS</sequence>
<comment type="caution">
    <text evidence="1">The sequence shown here is derived from an EMBL/GenBank/DDBJ whole genome shotgun (WGS) entry which is preliminary data.</text>
</comment>
<dbReference type="Pfam" id="PF14253">
    <property type="entry name" value="AbiH"/>
    <property type="match status" value="1"/>
</dbReference>
<organism evidence="1 2">
    <name type="scientific">Acinetobacter johnsonii</name>
    <dbReference type="NCBI Taxonomy" id="40214"/>
    <lineage>
        <taxon>Bacteria</taxon>
        <taxon>Pseudomonadati</taxon>
        <taxon>Pseudomonadota</taxon>
        <taxon>Gammaproteobacteria</taxon>
        <taxon>Moraxellales</taxon>
        <taxon>Moraxellaceae</taxon>
        <taxon>Acinetobacter</taxon>
    </lineage>
</organism>
<dbReference type="EMBL" id="JAOCBE010000001">
    <property type="protein sequence ID" value="MDH0970428.1"/>
    <property type="molecule type" value="Genomic_DNA"/>
</dbReference>
<dbReference type="AlphaFoldDB" id="A0AA42SQ78"/>
<accession>A0AA42SQ78</accession>
<proteinExistence type="predicted"/>
<dbReference type="InterPro" id="IPR025935">
    <property type="entry name" value="AbiH"/>
</dbReference>
<dbReference type="Proteomes" id="UP001159915">
    <property type="component" value="Unassembled WGS sequence"/>
</dbReference>
<evidence type="ECO:0000313" key="2">
    <source>
        <dbReference type="Proteomes" id="UP001159915"/>
    </source>
</evidence>